<evidence type="ECO:0000313" key="8">
    <source>
        <dbReference type="Proteomes" id="UP000030665"/>
    </source>
</evidence>
<evidence type="ECO:0000256" key="6">
    <source>
        <dbReference type="SAM" id="Phobius"/>
    </source>
</evidence>
<evidence type="ECO:0000256" key="3">
    <source>
        <dbReference type="ARBA" id="ARBA00022989"/>
    </source>
</evidence>
<keyword evidence="2 6" id="KW-0812">Transmembrane</keyword>
<feature type="transmembrane region" description="Helical" evidence="6">
    <location>
        <begin position="36"/>
        <end position="56"/>
    </location>
</feature>
<dbReference type="Proteomes" id="UP000030665">
    <property type="component" value="Unassembled WGS sequence"/>
</dbReference>
<evidence type="ECO:0000256" key="2">
    <source>
        <dbReference type="ARBA" id="ARBA00022692"/>
    </source>
</evidence>
<feature type="transmembrane region" description="Helical" evidence="6">
    <location>
        <begin position="68"/>
        <end position="89"/>
    </location>
</feature>
<dbReference type="PANTHER" id="PTHR16201:SF34">
    <property type="entry name" value="LYSOSOMAL AMINO ACID TRANSPORTER 1"/>
    <property type="match status" value="1"/>
</dbReference>
<keyword evidence="3 6" id="KW-1133">Transmembrane helix</keyword>
<dbReference type="STRING" id="36087.A0A077YZU6"/>
<dbReference type="FunFam" id="1.20.1280.290:FF:000009">
    <property type="entry name" value="PQ loop repeat family protein"/>
    <property type="match status" value="1"/>
</dbReference>
<keyword evidence="8" id="KW-1185">Reference proteome</keyword>
<reference evidence="7" key="2">
    <citation type="submission" date="2014-03" db="EMBL/GenBank/DDBJ databases">
        <title>The whipworm genome and dual-species transcriptomics of an intimate host-pathogen interaction.</title>
        <authorList>
            <person name="Foth B.J."/>
            <person name="Tsai I.J."/>
            <person name="Reid A.J."/>
            <person name="Bancroft A.J."/>
            <person name="Nichol S."/>
            <person name="Tracey A."/>
            <person name="Holroyd N."/>
            <person name="Cotton J.A."/>
            <person name="Stanley E.J."/>
            <person name="Zarowiecki M."/>
            <person name="Liu J.Z."/>
            <person name="Huckvale T."/>
            <person name="Cooper P.J."/>
            <person name="Grencis R.K."/>
            <person name="Berriman M."/>
        </authorList>
    </citation>
    <scope>NUCLEOTIDE SEQUENCE [LARGE SCALE GENOMIC DNA]</scope>
</reference>
<keyword evidence="4 6" id="KW-0472">Membrane</keyword>
<dbReference type="Pfam" id="PF04193">
    <property type="entry name" value="PQ-loop"/>
    <property type="match status" value="2"/>
</dbReference>
<dbReference type="AlphaFoldDB" id="A0A077YZU6"/>
<dbReference type="EMBL" id="HG805847">
    <property type="protein sequence ID" value="CDW53274.1"/>
    <property type="molecule type" value="Genomic_DNA"/>
</dbReference>
<name>A0A077YZU6_TRITR</name>
<protein>
    <submittedName>
        <fullName evidence="7">PQ loop repeat family protein</fullName>
    </submittedName>
</protein>
<feature type="transmembrane region" description="Helical" evidence="6">
    <location>
        <begin position="201"/>
        <end position="220"/>
    </location>
</feature>
<evidence type="ECO:0000256" key="4">
    <source>
        <dbReference type="ARBA" id="ARBA00023136"/>
    </source>
</evidence>
<evidence type="ECO:0000256" key="5">
    <source>
        <dbReference type="ARBA" id="ARBA00038039"/>
    </source>
</evidence>
<feature type="transmembrane region" description="Helical" evidence="6">
    <location>
        <begin position="164"/>
        <end position="181"/>
    </location>
</feature>
<dbReference type="Gene3D" id="1.20.1280.290">
    <property type="match status" value="2"/>
</dbReference>
<dbReference type="InterPro" id="IPR006603">
    <property type="entry name" value="PQ-loop_rpt"/>
</dbReference>
<comment type="subcellular location">
    <subcellularLocation>
        <location evidence="1">Membrane</location>
        <topology evidence="1">Multi-pass membrane protein</topology>
    </subcellularLocation>
</comment>
<sequence>MVWKFPKVTLVQPCPDGVTWILEYFGQCVQNGVELAAFWIGLISLLLWFFPLLPQLYTNYKRGQCEGISVYFLLCWFLGDSLNLAGALLSKQLPTQIFVGIYYIIQDSAILCQYCYYKIKNQWHNHLVRDLGQTTLRCVMIAATAQSLYSLKSTSVFHGGLDELGYSMGIASAIFYLGGRIPQLYSNFKRLSTEGISMPMFYLMFAANFCYGFSVLLGGFGRDYFLLHLPWLLGSLGCCVLDSIIIWQHFHYRTNRADEESSGIIGRDDTLR</sequence>
<dbReference type="GO" id="GO:0015174">
    <property type="term" value="F:basic amino acid transmembrane transporter activity"/>
    <property type="evidence" value="ECO:0007669"/>
    <property type="project" value="UniProtKB-ARBA"/>
</dbReference>
<dbReference type="SMART" id="SM00679">
    <property type="entry name" value="CTNS"/>
    <property type="match status" value="2"/>
</dbReference>
<organism evidence="7 8">
    <name type="scientific">Trichuris trichiura</name>
    <name type="common">Whipworm</name>
    <name type="synonym">Trichocephalus trichiurus</name>
    <dbReference type="NCBI Taxonomy" id="36087"/>
    <lineage>
        <taxon>Eukaryota</taxon>
        <taxon>Metazoa</taxon>
        <taxon>Ecdysozoa</taxon>
        <taxon>Nematoda</taxon>
        <taxon>Enoplea</taxon>
        <taxon>Dorylaimia</taxon>
        <taxon>Trichinellida</taxon>
        <taxon>Trichuridae</taxon>
        <taxon>Trichuris</taxon>
    </lineage>
</organism>
<accession>A0A077YZU6</accession>
<gene>
    <name evidence="7" type="ORF">TTRE_0000153801</name>
</gene>
<reference evidence="7" key="1">
    <citation type="submission" date="2014-01" db="EMBL/GenBank/DDBJ databases">
        <authorList>
            <person name="Aslett M."/>
        </authorList>
    </citation>
    <scope>NUCLEOTIDE SEQUENCE</scope>
</reference>
<dbReference type="PANTHER" id="PTHR16201">
    <property type="entry name" value="SEVEN TRANSMEMBRANE PROTEIN 1-RELATED"/>
    <property type="match status" value="1"/>
</dbReference>
<evidence type="ECO:0000256" key="1">
    <source>
        <dbReference type="ARBA" id="ARBA00004141"/>
    </source>
</evidence>
<proteinExistence type="inferred from homology"/>
<feature type="transmembrane region" description="Helical" evidence="6">
    <location>
        <begin position="226"/>
        <end position="247"/>
    </location>
</feature>
<comment type="similarity">
    <text evidence="5">Belongs to the laat-1 family.</text>
</comment>
<evidence type="ECO:0000313" key="7">
    <source>
        <dbReference type="EMBL" id="CDW53274.1"/>
    </source>
</evidence>
<dbReference type="InterPro" id="IPR051415">
    <property type="entry name" value="LAAT-1"/>
</dbReference>
<dbReference type="GO" id="GO:0098852">
    <property type="term" value="C:lytic vacuole membrane"/>
    <property type="evidence" value="ECO:0007669"/>
    <property type="project" value="UniProtKB-ARBA"/>
</dbReference>
<dbReference type="OrthoDB" id="8048523at2759"/>